<feature type="compositionally biased region" description="Basic and acidic residues" evidence="5">
    <location>
        <begin position="349"/>
        <end position="375"/>
    </location>
</feature>
<keyword evidence="7" id="KW-1185">Reference proteome</keyword>
<sequence>MWSVLKGGIGKELTKVPMPVSFNEPLSFLQRMAELMEYSELLQLAAGQEDSVSRMEVSRVEFSRMELVAAFAVSGLACNWGRTAKPFNPLLGETYELERNGFRMVCEQVSHHPPVSAFHAEGDQYQFHGSVHPKLKFLGRSLEISPRGTLAVELPGHEETYTWSNVNCYVHNVVVGKLWVEQQGTMTITNHKTGQQTAAALYILRMKTRHRFLYGKWTEYLRSMDIESYENNLSLSEQRLGSSQETERRAGLSPIHGPRKMFSRLNSITYGIRSALNVEHDSPDDPSAEGALSRSSSGHSLGSAGSRTLWQAEPPPVDAHKYYHFTRFAMSLNELLPDMELCRTDSRLRPDIRALESGDTEKAGAEKARLEDKQRRAGKARSKRKQAWTPR</sequence>
<dbReference type="InterPro" id="IPR000648">
    <property type="entry name" value="Oxysterol-bd"/>
</dbReference>
<dbReference type="Gene3D" id="3.30.70.3490">
    <property type="match status" value="1"/>
</dbReference>
<evidence type="ECO:0000256" key="2">
    <source>
        <dbReference type="ARBA" id="ARBA00023121"/>
    </source>
</evidence>
<protein>
    <recommendedName>
        <fullName evidence="4">Oxysterol-binding protein</fullName>
    </recommendedName>
</protein>
<keyword evidence="4" id="KW-0445">Lipid transport</keyword>
<feature type="region of interest" description="Disordered" evidence="5">
    <location>
        <begin position="277"/>
        <end position="313"/>
    </location>
</feature>
<gene>
    <name evidence="6" type="primary">OSBPL1A_2</name>
    <name evidence="6" type="ORF">FJT64_026155</name>
</gene>
<evidence type="ECO:0000256" key="3">
    <source>
        <dbReference type="RuleBase" id="RU003844"/>
    </source>
</evidence>
<dbReference type="Pfam" id="PF01237">
    <property type="entry name" value="Oxysterol_BP"/>
    <property type="match status" value="1"/>
</dbReference>
<evidence type="ECO:0000256" key="1">
    <source>
        <dbReference type="ARBA" id="ARBA00008842"/>
    </source>
</evidence>
<dbReference type="AlphaFoldDB" id="A0A6A4WCP9"/>
<dbReference type="FunFam" id="2.40.160.120:FF:000001">
    <property type="entry name" value="Oxysterol-binding protein"/>
    <property type="match status" value="1"/>
</dbReference>
<dbReference type="InterPro" id="IPR018494">
    <property type="entry name" value="Oxysterol-bd_CS"/>
</dbReference>
<keyword evidence="4" id="KW-0813">Transport</keyword>
<proteinExistence type="inferred from homology"/>
<feature type="region of interest" description="Disordered" evidence="5">
    <location>
        <begin position="349"/>
        <end position="391"/>
    </location>
</feature>
<dbReference type="Gene3D" id="2.40.160.120">
    <property type="match status" value="1"/>
</dbReference>
<dbReference type="Proteomes" id="UP000440578">
    <property type="component" value="Unassembled WGS sequence"/>
</dbReference>
<dbReference type="PANTHER" id="PTHR10972:SF209">
    <property type="entry name" value="OXYSTEROL-BINDING PROTEIN"/>
    <property type="match status" value="1"/>
</dbReference>
<accession>A0A6A4WCP9</accession>
<dbReference type="PROSITE" id="PS01013">
    <property type="entry name" value="OSBP"/>
    <property type="match status" value="1"/>
</dbReference>
<evidence type="ECO:0000313" key="7">
    <source>
        <dbReference type="Proteomes" id="UP000440578"/>
    </source>
</evidence>
<dbReference type="OrthoDB" id="416222at2759"/>
<dbReference type="PANTHER" id="PTHR10972">
    <property type="entry name" value="OXYSTEROL-BINDING PROTEIN-RELATED"/>
    <property type="match status" value="1"/>
</dbReference>
<dbReference type="GO" id="GO:0032934">
    <property type="term" value="F:sterol binding"/>
    <property type="evidence" value="ECO:0007669"/>
    <property type="project" value="TreeGrafter"/>
</dbReference>
<dbReference type="GO" id="GO:0005886">
    <property type="term" value="C:plasma membrane"/>
    <property type="evidence" value="ECO:0007669"/>
    <property type="project" value="TreeGrafter"/>
</dbReference>
<reference evidence="6 7" key="1">
    <citation type="submission" date="2019-07" db="EMBL/GenBank/DDBJ databases">
        <title>Draft genome assembly of a fouling barnacle, Amphibalanus amphitrite (Darwin, 1854): The first reference genome for Thecostraca.</title>
        <authorList>
            <person name="Kim W."/>
        </authorList>
    </citation>
    <scope>NUCLEOTIDE SEQUENCE [LARGE SCALE GENOMIC DNA]</scope>
    <source>
        <strain evidence="6">SNU_AA5</strain>
        <tissue evidence="6">Soma without cirri and trophi</tissue>
    </source>
</reference>
<name>A0A6A4WCP9_AMPAM</name>
<evidence type="ECO:0000313" key="6">
    <source>
        <dbReference type="EMBL" id="KAF0301574.1"/>
    </source>
</evidence>
<feature type="compositionally biased region" description="Low complexity" evidence="5">
    <location>
        <begin position="290"/>
        <end position="307"/>
    </location>
</feature>
<dbReference type="GO" id="GO:0120009">
    <property type="term" value="P:intermembrane lipid transfer"/>
    <property type="evidence" value="ECO:0007669"/>
    <property type="project" value="UniProtKB-ARBA"/>
</dbReference>
<evidence type="ECO:0000256" key="5">
    <source>
        <dbReference type="SAM" id="MobiDB-lite"/>
    </source>
</evidence>
<feature type="compositionally biased region" description="Basic residues" evidence="5">
    <location>
        <begin position="376"/>
        <end position="391"/>
    </location>
</feature>
<dbReference type="SUPFAM" id="SSF144000">
    <property type="entry name" value="Oxysterol-binding protein-like"/>
    <property type="match status" value="1"/>
</dbReference>
<keyword evidence="2" id="KW-0446">Lipid-binding</keyword>
<dbReference type="GO" id="GO:0005829">
    <property type="term" value="C:cytosol"/>
    <property type="evidence" value="ECO:0007669"/>
    <property type="project" value="TreeGrafter"/>
</dbReference>
<comment type="similarity">
    <text evidence="1 3">Belongs to the OSBP family.</text>
</comment>
<feature type="region of interest" description="Disordered" evidence="5">
    <location>
        <begin position="237"/>
        <end position="258"/>
    </location>
</feature>
<dbReference type="GO" id="GO:0097038">
    <property type="term" value="C:perinuclear endoplasmic reticulum"/>
    <property type="evidence" value="ECO:0007669"/>
    <property type="project" value="TreeGrafter"/>
</dbReference>
<comment type="caution">
    <text evidence="6">The sequence shown here is derived from an EMBL/GenBank/DDBJ whole genome shotgun (WGS) entry which is preliminary data.</text>
</comment>
<dbReference type="InterPro" id="IPR037239">
    <property type="entry name" value="OSBP_sf"/>
</dbReference>
<evidence type="ECO:0000256" key="4">
    <source>
        <dbReference type="RuleBase" id="RU003845"/>
    </source>
</evidence>
<organism evidence="6 7">
    <name type="scientific">Amphibalanus amphitrite</name>
    <name type="common">Striped barnacle</name>
    <name type="synonym">Balanus amphitrite</name>
    <dbReference type="NCBI Taxonomy" id="1232801"/>
    <lineage>
        <taxon>Eukaryota</taxon>
        <taxon>Metazoa</taxon>
        <taxon>Ecdysozoa</taxon>
        <taxon>Arthropoda</taxon>
        <taxon>Crustacea</taxon>
        <taxon>Multicrustacea</taxon>
        <taxon>Cirripedia</taxon>
        <taxon>Thoracica</taxon>
        <taxon>Thoracicalcarea</taxon>
        <taxon>Balanomorpha</taxon>
        <taxon>Balanoidea</taxon>
        <taxon>Balanidae</taxon>
        <taxon>Amphibalaninae</taxon>
        <taxon>Amphibalanus</taxon>
    </lineage>
</organism>
<dbReference type="EMBL" id="VIIS01001149">
    <property type="protein sequence ID" value="KAF0301574.1"/>
    <property type="molecule type" value="Genomic_DNA"/>
</dbReference>